<dbReference type="Proteomes" id="UP000419144">
    <property type="component" value="Unassembled WGS sequence"/>
</dbReference>
<evidence type="ECO:0000256" key="1">
    <source>
        <dbReference type="SAM" id="MobiDB-lite"/>
    </source>
</evidence>
<evidence type="ECO:0000313" key="2">
    <source>
        <dbReference type="EMBL" id="GET87368.1"/>
    </source>
</evidence>
<proteinExistence type="predicted"/>
<keyword evidence="3" id="KW-1185">Reference proteome</keyword>
<dbReference type="OrthoDB" id="272612at2759"/>
<dbReference type="AlphaFoldDB" id="A0A640KDJ3"/>
<name>A0A640KDJ3_LEITA</name>
<comment type="caution">
    <text evidence="2">The sequence shown here is derived from an EMBL/GenBank/DDBJ whole genome shotgun (WGS) entry which is preliminary data.</text>
</comment>
<gene>
    <name evidence="2" type="ORF">LtaPh_1601500</name>
</gene>
<reference evidence="2" key="1">
    <citation type="submission" date="2019-11" db="EMBL/GenBank/DDBJ databases">
        <title>Leishmania tarentolae CDS.</title>
        <authorList>
            <person name="Goto Y."/>
            <person name="Yamagishi J."/>
        </authorList>
    </citation>
    <scope>NUCLEOTIDE SEQUENCE [LARGE SCALE GENOMIC DNA]</scope>
    <source>
        <strain evidence="2">Parrot Tar II</strain>
    </source>
</reference>
<dbReference type="VEuPathDB" id="TriTrypDB:LtaPh_1601500"/>
<sequence length="204" mass="22369">MPLKKEEVCGKPNQYNLKTLQYDWKELPDTHIQLPPQKPRVRDYSALAGYGAAENRINPITHQPLPSPGAGLGRAGAVSATPLPSPSRPVQEAMQRVPSPQAHDGNRDHVAELLGGGDGGAWRMPAREGQRRVLPPPLVLEESPQALPSPSSDVNSRDRELRRAAAALPSVPYSVDVVNVAWSHEDIKRVVHTNNLEAQRSYLR</sequence>
<dbReference type="EMBL" id="BLBS01000020">
    <property type="protein sequence ID" value="GET87368.1"/>
    <property type="molecule type" value="Genomic_DNA"/>
</dbReference>
<accession>A0A640KDJ3</accession>
<protein>
    <submittedName>
        <fullName evidence="2">Uncharacterized protein</fullName>
    </submittedName>
</protein>
<feature type="region of interest" description="Disordered" evidence="1">
    <location>
        <begin position="58"/>
        <end position="158"/>
    </location>
</feature>
<organism evidence="2 3">
    <name type="scientific">Leishmania tarentolae</name>
    <name type="common">Sauroleishmania tarentolae</name>
    <dbReference type="NCBI Taxonomy" id="5689"/>
    <lineage>
        <taxon>Eukaryota</taxon>
        <taxon>Discoba</taxon>
        <taxon>Euglenozoa</taxon>
        <taxon>Kinetoplastea</taxon>
        <taxon>Metakinetoplastina</taxon>
        <taxon>Trypanosomatida</taxon>
        <taxon>Trypanosomatidae</taxon>
        <taxon>Leishmaniinae</taxon>
        <taxon>Leishmania</taxon>
        <taxon>lizard Leishmania</taxon>
    </lineage>
</organism>
<evidence type="ECO:0000313" key="3">
    <source>
        <dbReference type="Proteomes" id="UP000419144"/>
    </source>
</evidence>